<organism evidence="3 4">
    <name type="scientific">Necator americanus</name>
    <name type="common">Human hookworm</name>
    <dbReference type="NCBI Taxonomy" id="51031"/>
    <lineage>
        <taxon>Eukaryota</taxon>
        <taxon>Metazoa</taxon>
        <taxon>Ecdysozoa</taxon>
        <taxon>Nematoda</taxon>
        <taxon>Chromadorea</taxon>
        <taxon>Rhabditida</taxon>
        <taxon>Rhabditina</taxon>
        <taxon>Rhabditomorpha</taxon>
        <taxon>Strongyloidea</taxon>
        <taxon>Ancylostomatidae</taxon>
        <taxon>Bunostominae</taxon>
        <taxon>Necator</taxon>
    </lineage>
</organism>
<protein>
    <recommendedName>
        <fullName evidence="5">Resistance to inhibitors of cholinesterase protein 3 N-terminal domain-containing protein</fullName>
    </recommendedName>
</protein>
<feature type="region of interest" description="Disordered" evidence="1">
    <location>
        <begin position="16"/>
        <end position="49"/>
    </location>
</feature>
<evidence type="ECO:0000313" key="3">
    <source>
        <dbReference type="EMBL" id="KAK6743420.1"/>
    </source>
</evidence>
<feature type="compositionally biased region" description="Polar residues" evidence="1">
    <location>
        <begin position="114"/>
        <end position="123"/>
    </location>
</feature>
<keyword evidence="2" id="KW-0472">Membrane</keyword>
<reference evidence="3 4" key="1">
    <citation type="submission" date="2023-08" db="EMBL/GenBank/DDBJ databases">
        <title>A Necator americanus chromosomal reference genome.</title>
        <authorList>
            <person name="Ilik V."/>
            <person name="Petrzelkova K.J."/>
            <person name="Pardy F."/>
            <person name="Fuh T."/>
            <person name="Niatou-Singa F.S."/>
            <person name="Gouil Q."/>
            <person name="Baker L."/>
            <person name="Ritchie M.E."/>
            <person name="Jex A.R."/>
            <person name="Gazzola D."/>
            <person name="Li H."/>
            <person name="Toshio Fujiwara R."/>
            <person name="Zhan B."/>
            <person name="Aroian R.V."/>
            <person name="Pafco B."/>
            <person name="Schwarz E.M."/>
        </authorList>
    </citation>
    <scope>NUCLEOTIDE SEQUENCE [LARGE SCALE GENOMIC DNA]</scope>
    <source>
        <strain evidence="3 4">Aroian</strain>
        <tissue evidence="3">Whole animal</tissue>
    </source>
</reference>
<evidence type="ECO:0000256" key="2">
    <source>
        <dbReference type="SAM" id="Phobius"/>
    </source>
</evidence>
<feature type="region of interest" description="Disordered" evidence="1">
    <location>
        <begin position="103"/>
        <end position="127"/>
    </location>
</feature>
<sequence>MPPISIQKALGNGLALDSPNGEPFSTTGHKTIVSQRTSRTINPQTETLPSVEQTDPEFFNYLPLTAVAYVLVVIITLYLIYYYMGEGKDAQTKPTVKPGVLKIEKTQEERDNETPSSVPSSLNADLPKQLLAEKAASAEKTS</sequence>
<comment type="caution">
    <text evidence="3">The sequence shown here is derived from an EMBL/GenBank/DDBJ whole genome shotgun (WGS) entry which is preliminary data.</text>
</comment>
<keyword evidence="2" id="KW-1133">Transmembrane helix</keyword>
<dbReference type="Proteomes" id="UP001303046">
    <property type="component" value="Unassembled WGS sequence"/>
</dbReference>
<feature type="compositionally biased region" description="Polar residues" evidence="1">
    <location>
        <begin position="23"/>
        <end position="49"/>
    </location>
</feature>
<keyword evidence="2" id="KW-0812">Transmembrane</keyword>
<evidence type="ECO:0000313" key="4">
    <source>
        <dbReference type="Proteomes" id="UP001303046"/>
    </source>
</evidence>
<proteinExistence type="predicted"/>
<keyword evidence="4" id="KW-1185">Reference proteome</keyword>
<accession>A0ABR1CZ14</accession>
<dbReference type="EMBL" id="JAVFWL010000003">
    <property type="protein sequence ID" value="KAK6743420.1"/>
    <property type="molecule type" value="Genomic_DNA"/>
</dbReference>
<feature type="transmembrane region" description="Helical" evidence="2">
    <location>
        <begin position="58"/>
        <end position="83"/>
    </location>
</feature>
<evidence type="ECO:0000256" key="1">
    <source>
        <dbReference type="SAM" id="MobiDB-lite"/>
    </source>
</evidence>
<feature type="compositionally biased region" description="Basic and acidic residues" evidence="1">
    <location>
        <begin position="103"/>
        <end position="113"/>
    </location>
</feature>
<name>A0ABR1CZ14_NECAM</name>
<evidence type="ECO:0008006" key="5">
    <source>
        <dbReference type="Google" id="ProtNLM"/>
    </source>
</evidence>
<gene>
    <name evidence="3" type="primary">Necator_chrIII.g11351</name>
    <name evidence="3" type="ORF">RB195_010586</name>
</gene>